<name>A0A8S5Q9G9_9CAUD</name>
<protein>
    <recommendedName>
        <fullName evidence="2">Acb2/Tad1 hairpin domain-containing protein</fullName>
    </recommendedName>
</protein>
<feature type="domain" description="Acb2/Tad1 hairpin" evidence="2">
    <location>
        <begin position="19"/>
        <end position="78"/>
    </location>
</feature>
<evidence type="ECO:0000313" key="3">
    <source>
        <dbReference type="EMBL" id="DAE15449.1"/>
    </source>
</evidence>
<evidence type="ECO:0000259" key="2">
    <source>
        <dbReference type="Pfam" id="PF24729"/>
    </source>
</evidence>
<reference evidence="3" key="1">
    <citation type="journal article" date="2021" name="Proc. Natl. Acad. Sci. U.S.A.">
        <title>A Catalog of Tens of Thousands of Viruses from Human Metagenomes Reveals Hidden Associations with Chronic Diseases.</title>
        <authorList>
            <person name="Tisza M.J."/>
            <person name="Buck C.B."/>
        </authorList>
    </citation>
    <scope>NUCLEOTIDE SEQUENCE</scope>
    <source>
        <strain evidence="3">CtjOC2</strain>
    </source>
</reference>
<proteinExistence type="predicted"/>
<dbReference type="EMBL" id="BK015605">
    <property type="protein sequence ID" value="DAE15449.1"/>
    <property type="molecule type" value="Genomic_DNA"/>
</dbReference>
<keyword evidence="1" id="KW-0547">Nucleotide-binding</keyword>
<evidence type="ECO:0000256" key="1">
    <source>
        <dbReference type="ARBA" id="ARBA00022741"/>
    </source>
</evidence>
<dbReference type="InterPro" id="IPR056098">
    <property type="entry name" value="Acb2/Tad1_hairpin"/>
</dbReference>
<dbReference type="GO" id="GO:0000166">
    <property type="term" value="F:nucleotide binding"/>
    <property type="evidence" value="ECO:0007669"/>
    <property type="project" value="UniProtKB-KW"/>
</dbReference>
<dbReference type="Pfam" id="PF24729">
    <property type="entry name" value="Acb2_Tad1_hairpin"/>
    <property type="match status" value="1"/>
</dbReference>
<accession>A0A8S5Q9G9</accession>
<sequence>MSTTPYGADSYYDPYEELDRRFDYRVLDDETRALRIAVGRQFKNFARNLEAMLDDSREKNLALERLEEAMMWANASLARGAETS</sequence>
<organism evidence="3">
    <name type="scientific">Siphoviridae sp. ctjOC2</name>
    <dbReference type="NCBI Taxonomy" id="2825632"/>
    <lineage>
        <taxon>Viruses</taxon>
        <taxon>Duplodnaviria</taxon>
        <taxon>Heunggongvirae</taxon>
        <taxon>Uroviricota</taxon>
        <taxon>Caudoviricetes</taxon>
    </lineage>
</organism>